<sequence>MQTTRVTRSTVLGKRGHQDQESTPRTKAVEQLHTPESTPKPKRARTVTIVVDGEGNKENIPPFKPEPVSAPSSPISARAARAIRRTVTEGNLSSPSRQPIRRRASASTIPSTPTREVADLAIATPPPTPPTALLPLHARVKAQLRATCNNADMSMAGREAEKATIQRFLDAFVDDASMQDDTPTSLFISGSPGTGKTALVNSVVQNIGKDTSIVTVFVNCMTLKTVDALLNQFADVLRSKQGHTSRAKKAKVQNDVNSLLLSLDTKCLLILDELDHIAANWQSLSSLFALAESTSNLLRIIGIANTHTLTADSPTYSPTTSSIQTLHFAPYTPTQLHSILQARLAPLQESSDSSETVANDIKKLLPNPSLVLLTKRIANLTGDVRSLFEVLRGAIDLAVAASKATGDANPLNTPAPSVTPPHILAALKAYAPATTASKTPATAAAPSPNAGNSEIISKIRNLGLQARIVLLSILLAAQRLQAGLPLTVSASPRKPSASPVKRTVSISSSPTTTSGVSIDTQQLFIFYNNVLDRSELGAFDAVSRSDFGDLLGVLEGVGLVQMSSSSLPSGPSGAGKGKRAFGRTASFGAGLGRNGAGTVGEVTLASGVWITEVLRGLGISESSSDDADLRNEEVKGLWLAESSRLSKEMKSLASGSSKERAVASFEDAFER</sequence>
<dbReference type="CDD" id="cd00009">
    <property type="entry name" value="AAA"/>
    <property type="match status" value="1"/>
</dbReference>
<dbReference type="STRING" id="240176.A8N7I0"/>
<comment type="caution">
    <text evidence="5">The sequence shown here is derived from an EMBL/GenBank/DDBJ whole genome shotgun (WGS) entry which is preliminary data.</text>
</comment>
<dbReference type="SMART" id="SM00382">
    <property type="entry name" value="AAA"/>
    <property type="match status" value="1"/>
</dbReference>
<dbReference type="eggNOG" id="KOG2227">
    <property type="taxonomic scope" value="Eukaryota"/>
</dbReference>
<feature type="compositionally biased region" description="Polar residues" evidence="3">
    <location>
        <begin position="1"/>
        <end position="10"/>
    </location>
</feature>
<dbReference type="KEGG" id="cci:CC1G_03323"/>
<feature type="region of interest" description="Disordered" evidence="3">
    <location>
        <begin position="491"/>
        <end position="512"/>
    </location>
</feature>
<dbReference type="InParanoid" id="A8N7I0"/>
<dbReference type="PANTHER" id="PTHR10763">
    <property type="entry name" value="CELL DIVISION CONTROL PROTEIN 6-RELATED"/>
    <property type="match status" value="1"/>
</dbReference>
<dbReference type="InterPro" id="IPR050311">
    <property type="entry name" value="ORC1/CDC6"/>
</dbReference>
<evidence type="ECO:0000313" key="5">
    <source>
        <dbReference type="EMBL" id="EAU91155.1"/>
    </source>
</evidence>
<accession>A8N7I0</accession>
<feature type="region of interest" description="Disordered" evidence="3">
    <location>
        <begin position="88"/>
        <end position="111"/>
    </location>
</feature>
<feature type="region of interest" description="Disordered" evidence="3">
    <location>
        <begin position="1"/>
        <end position="75"/>
    </location>
</feature>
<keyword evidence="6" id="KW-1185">Reference proteome</keyword>
<organism evidence="5 6">
    <name type="scientific">Coprinopsis cinerea (strain Okayama-7 / 130 / ATCC MYA-4618 / FGSC 9003)</name>
    <name type="common">Inky cap fungus</name>
    <name type="synonym">Hormographiella aspergillata</name>
    <dbReference type="NCBI Taxonomy" id="240176"/>
    <lineage>
        <taxon>Eukaryota</taxon>
        <taxon>Fungi</taxon>
        <taxon>Dikarya</taxon>
        <taxon>Basidiomycota</taxon>
        <taxon>Agaricomycotina</taxon>
        <taxon>Agaricomycetes</taxon>
        <taxon>Agaricomycetidae</taxon>
        <taxon>Agaricales</taxon>
        <taxon>Agaricineae</taxon>
        <taxon>Psathyrellaceae</taxon>
        <taxon>Coprinopsis</taxon>
    </lineage>
</organism>
<dbReference type="Pfam" id="PF13401">
    <property type="entry name" value="AAA_22"/>
    <property type="match status" value="1"/>
</dbReference>
<evidence type="ECO:0000259" key="4">
    <source>
        <dbReference type="SMART" id="SM00382"/>
    </source>
</evidence>
<dbReference type="OMA" id="LFEWSLH"/>
<dbReference type="InterPro" id="IPR049945">
    <property type="entry name" value="AAA_22"/>
</dbReference>
<evidence type="ECO:0000256" key="1">
    <source>
        <dbReference type="ARBA" id="ARBA00006184"/>
    </source>
</evidence>
<feature type="compositionally biased region" description="Basic and acidic residues" evidence="3">
    <location>
        <begin position="16"/>
        <end position="30"/>
    </location>
</feature>
<feature type="compositionally biased region" description="Low complexity" evidence="3">
    <location>
        <begin position="503"/>
        <end position="512"/>
    </location>
</feature>
<dbReference type="GO" id="GO:0003688">
    <property type="term" value="F:DNA replication origin binding"/>
    <property type="evidence" value="ECO:0007669"/>
    <property type="project" value="TreeGrafter"/>
</dbReference>
<dbReference type="InterPro" id="IPR003593">
    <property type="entry name" value="AAA+_ATPase"/>
</dbReference>
<comment type="similarity">
    <text evidence="1">Belongs to the CDC6/cdc18 family.</text>
</comment>
<dbReference type="InterPro" id="IPR027417">
    <property type="entry name" value="P-loop_NTPase"/>
</dbReference>
<dbReference type="PANTHER" id="PTHR10763:SF26">
    <property type="entry name" value="CELL DIVISION CONTROL PROTEIN 6 HOMOLOG"/>
    <property type="match status" value="1"/>
</dbReference>
<dbReference type="GO" id="GO:0006270">
    <property type="term" value="P:DNA replication initiation"/>
    <property type="evidence" value="ECO:0007669"/>
    <property type="project" value="TreeGrafter"/>
</dbReference>
<dbReference type="RefSeq" id="XP_001830786.1">
    <property type="nucleotide sequence ID" value="XM_001830734.1"/>
</dbReference>
<dbReference type="FunCoup" id="A8N7I0">
    <property type="interactions" value="399"/>
</dbReference>
<dbReference type="EMBL" id="AACS02000003">
    <property type="protein sequence ID" value="EAU91155.1"/>
    <property type="molecule type" value="Genomic_DNA"/>
</dbReference>
<gene>
    <name evidence="5" type="ORF">CC1G_03323</name>
</gene>
<dbReference type="GO" id="GO:0005634">
    <property type="term" value="C:nucleus"/>
    <property type="evidence" value="ECO:0007669"/>
    <property type="project" value="TreeGrafter"/>
</dbReference>
<dbReference type="Gene3D" id="3.40.50.300">
    <property type="entry name" value="P-loop containing nucleotide triphosphate hydrolases"/>
    <property type="match status" value="1"/>
</dbReference>
<dbReference type="OrthoDB" id="1926878at2759"/>
<dbReference type="VEuPathDB" id="FungiDB:CC1G_03323"/>
<protein>
    <submittedName>
        <fullName evidence="5">Cdc6B protein</fullName>
    </submittedName>
</protein>
<feature type="compositionally biased region" description="Polar residues" evidence="3">
    <location>
        <begin position="88"/>
        <end position="97"/>
    </location>
</feature>
<evidence type="ECO:0000313" key="6">
    <source>
        <dbReference type="Proteomes" id="UP000001861"/>
    </source>
</evidence>
<dbReference type="GeneID" id="6007231"/>
<dbReference type="AlphaFoldDB" id="A8N7I0"/>
<feature type="domain" description="AAA+ ATPase" evidence="4">
    <location>
        <begin position="182"/>
        <end position="329"/>
    </location>
</feature>
<proteinExistence type="inferred from homology"/>
<name>A8N7I0_COPC7</name>
<keyword evidence="2" id="KW-0235">DNA replication</keyword>
<reference evidence="5 6" key="1">
    <citation type="journal article" date="2010" name="Proc. Natl. Acad. Sci. U.S.A.">
        <title>Insights into evolution of multicellular fungi from the assembled chromosomes of the mushroom Coprinopsis cinerea (Coprinus cinereus).</title>
        <authorList>
            <person name="Stajich J.E."/>
            <person name="Wilke S.K."/>
            <person name="Ahren D."/>
            <person name="Au C.H."/>
            <person name="Birren B.W."/>
            <person name="Borodovsky M."/>
            <person name="Burns C."/>
            <person name="Canback B."/>
            <person name="Casselton L.A."/>
            <person name="Cheng C.K."/>
            <person name="Deng J."/>
            <person name="Dietrich F.S."/>
            <person name="Fargo D.C."/>
            <person name="Farman M.L."/>
            <person name="Gathman A.C."/>
            <person name="Goldberg J."/>
            <person name="Guigo R."/>
            <person name="Hoegger P.J."/>
            <person name="Hooker J.B."/>
            <person name="Huggins A."/>
            <person name="James T.Y."/>
            <person name="Kamada T."/>
            <person name="Kilaru S."/>
            <person name="Kodira C."/>
            <person name="Kues U."/>
            <person name="Kupfer D."/>
            <person name="Kwan H.S."/>
            <person name="Lomsadze A."/>
            <person name="Li W."/>
            <person name="Lilly W.W."/>
            <person name="Ma L.J."/>
            <person name="Mackey A.J."/>
            <person name="Manning G."/>
            <person name="Martin F."/>
            <person name="Muraguchi H."/>
            <person name="Natvig D.O."/>
            <person name="Palmerini H."/>
            <person name="Ramesh M.A."/>
            <person name="Rehmeyer C.J."/>
            <person name="Roe B.A."/>
            <person name="Shenoy N."/>
            <person name="Stanke M."/>
            <person name="Ter-Hovhannisyan V."/>
            <person name="Tunlid A."/>
            <person name="Velagapudi R."/>
            <person name="Vision T.J."/>
            <person name="Zeng Q."/>
            <person name="Zolan M.E."/>
            <person name="Pukkila P.J."/>
        </authorList>
    </citation>
    <scope>NUCLEOTIDE SEQUENCE [LARGE SCALE GENOMIC DNA]</scope>
    <source>
        <strain evidence="6">Okayama-7 / 130 / ATCC MYA-4618 / FGSC 9003</strain>
    </source>
</reference>
<feature type="region of interest" description="Disordered" evidence="3">
    <location>
        <begin position="649"/>
        <end position="671"/>
    </location>
</feature>
<dbReference type="Proteomes" id="UP000001861">
    <property type="component" value="Unassembled WGS sequence"/>
</dbReference>
<evidence type="ECO:0000256" key="2">
    <source>
        <dbReference type="ARBA" id="ARBA00022705"/>
    </source>
</evidence>
<dbReference type="Gene3D" id="1.10.8.60">
    <property type="match status" value="1"/>
</dbReference>
<dbReference type="SUPFAM" id="SSF52540">
    <property type="entry name" value="P-loop containing nucleoside triphosphate hydrolases"/>
    <property type="match status" value="1"/>
</dbReference>
<evidence type="ECO:0000256" key="3">
    <source>
        <dbReference type="SAM" id="MobiDB-lite"/>
    </source>
</evidence>
<dbReference type="GO" id="GO:0016887">
    <property type="term" value="F:ATP hydrolysis activity"/>
    <property type="evidence" value="ECO:0007669"/>
    <property type="project" value="InterPro"/>
</dbReference>
<dbReference type="GO" id="GO:0033314">
    <property type="term" value="P:mitotic DNA replication checkpoint signaling"/>
    <property type="evidence" value="ECO:0007669"/>
    <property type="project" value="TreeGrafter"/>
</dbReference>